<feature type="domain" description="XRCC4 coiled-coil" evidence="3">
    <location>
        <begin position="127"/>
        <end position="203"/>
    </location>
</feature>
<proteinExistence type="predicted"/>
<dbReference type="AlphaFoldDB" id="A0AAV6QFN2"/>
<dbReference type="InterPro" id="IPR053961">
    <property type="entry name" value="XRCC4_N"/>
</dbReference>
<dbReference type="Pfam" id="PF21924">
    <property type="entry name" value="XRCC4_CC"/>
    <property type="match status" value="1"/>
</dbReference>
<evidence type="ECO:0000313" key="5">
    <source>
        <dbReference type="EMBL" id="KAG7488956.1"/>
    </source>
</evidence>
<dbReference type="GO" id="GO:0032807">
    <property type="term" value="C:DNA ligase IV complex"/>
    <property type="evidence" value="ECO:0007669"/>
    <property type="project" value="TreeGrafter"/>
</dbReference>
<dbReference type="GO" id="GO:0003677">
    <property type="term" value="F:DNA binding"/>
    <property type="evidence" value="ECO:0007669"/>
    <property type="project" value="InterPro"/>
</dbReference>
<dbReference type="Proteomes" id="UP000693946">
    <property type="component" value="Linkage Group LG5"/>
</dbReference>
<keyword evidence="6" id="KW-1185">Reference proteome</keyword>
<protein>
    <submittedName>
        <fullName evidence="4">DNA repair protein XRCC4 isoform X1</fullName>
    </submittedName>
</protein>
<dbReference type="GO" id="GO:0005958">
    <property type="term" value="C:DNA-dependent protein kinase-DNA ligase 4 complex"/>
    <property type="evidence" value="ECO:0007669"/>
    <property type="project" value="TreeGrafter"/>
</dbReference>
<feature type="compositionally biased region" description="Basic and acidic residues" evidence="1">
    <location>
        <begin position="213"/>
        <end position="222"/>
    </location>
</feature>
<dbReference type="PANTHER" id="PTHR28559">
    <property type="entry name" value="DNA REPAIR PROTEIN XRCC4"/>
    <property type="match status" value="1"/>
</dbReference>
<evidence type="ECO:0000313" key="6">
    <source>
        <dbReference type="Proteomes" id="UP000693946"/>
    </source>
</evidence>
<comment type="caution">
    <text evidence="5">The sequence shown here is derived from an EMBL/GenBank/DDBJ whole genome shotgun (WGS) entry which is preliminary data.</text>
</comment>
<feature type="domain" description="XRCC4 N-terminal" evidence="2">
    <location>
        <begin position="17"/>
        <end position="123"/>
    </location>
</feature>
<dbReference type="Pfam" id="PF06632">
    <property type="entry name" value="XRCC4"/>
    <property type="match status" value="1"/>
</dbReference>
<sequence length="295" mass="33435">MSGTVRQITITTDPCSPYFLRVDWAVDLGAGFTLALTDGSSAWIGEVSEDEVTKEATELGVARDRYVEDLLRALTDSEDGRRGRQRGSGKEVYSFHLTPDHCHLSYEKICDDVSVHLGSVELQPAPDPLELNQEMIGHSLKRSADLESKNCQLLRENHRLKEEHQRIVEELERHVEDKETLESELYSRFVQVLNEKKAKIRGLQDTVRSLQKGGEERRRSDDESAQNDDDAGRRDRGEAVQSVRPSQEPTILITGRDLVSHGLTVDRTFSDSEDEQPRRKRRVLPMSSPPTSDQE</sequence>
<organism evidence="5 6">
    <name type="scientific">Solea senegalensis</name>
    <name type="common">Senegalese sole</name>
    <dbReference type="NCBI Taxonomy" id="28829"/>
    <lineage>
        <taxon>Eukaryota</taxon>
        <taxon>Metazoa</taxon>
        <taxon>Chordata</taxon>
        <taxon>Craniata</taxon>
        <taxon>Vertebrata</taxon>
        <taxon>Euteleostomi</taxon>
        <taxon>Actinopterygii</taxon>
        <taxon>Neopterygii</taxon>
        <taxon>Teleostei</taxon>
        <taxon>Neoteleostei</taxon>
        <taxon>Acanthomorphata</taxon>
        <taxon>Carangaria</taxon>
        <taxon>Pleuronectiformes</taxon>
        <taxon>Pleuronectoidei</taxon>
        <taxon>Soleidae</taxon>
        <taxon>Solea</taxon>
    </lineage>
</organism>
<evidence type="ECO:0000256" key="1">
    <source>
        <dbReference type="SAM" id="MobiDB-lite"/>
    </source>
</evidence>
<dbReference type="PANTHER" id="PTHR28559:SF1">
    <property type="entry name" value="DNA REPAIR PROTEIN XRCC4"/>
    <property type="match status" value="1"/>
</dbReference>
<dbReference type="EMBL" id="JAGKHQ010000017">
    <property type="protein sequence ID" value="KAG7488955.1"/>
    <property type="molecule type" value="Genomic_DNA"/>
</dbReference>
<dbReference type="GO" id="GO:0033152">
    <property type="term" value="P:immunoglobulin V(D)J recombination"/>
    <property type="evidence" value="ECO:0007669"/>
    <property type="project" value="TreeGrafter"/>
</dbReference>
<evidence type="ECO:0000259" key="3">
    <source>
        <dbReference type="Pfam" id="PF21924"/>
    </source>
</evidence>
<reference evidence="5 6" key="1">
    <citation type="journal article" date="2021" name="Sci. Rep.">
        <title>Chromosome anchoring in Senegalese sole (Solea senegalensis) reveals sex-associated markers and genome rearrangements in flatfish.</title>
        <authorList>
            <person name="Guerrero-Cozar I."/>
            <person name="Gomez-Garrido J."/>
            <person name="Berbel C."/>
            <person name="Martinez-Blanch J.F."/>
            <person name="Alioto T."/>
            <person name="Claros M.G."/>
            <person name="Gagnaire P.A."/>
            <person name="Manchado M."/>
        </authorList>
    </citation>
    <scope>NUCLEOTIDE SEQUENCE [LARGE SCALE GENOMIC DNA]</scope>
    <source>
        <strain evidence="5">Sse05_10M</strain>
    </source>
</reference>
<dbReference type="EMBL" id="JAGKHQ010000017">
    <property type="protein sequence ID" value="KAG7488957.1"/>
    <property type="molecule type" value="Genomic_DNA"/>
</dbReference>
<feature type="region of interest" description="Disordered" evidence="1">
    <location>
        <begin position="204"/>
        <end position="295"/>
    </location>
</feature>
<gene>
    <name evidence="5" type="ORF">JOB18_001653</name>
</gene>
<dbReference type="InterPro" id="IPR010585">
    <property type="entry name" value="DNA_repair_prot_XRCC4"/>
</dbReference>
<evidence type="ECO:0000313" key="4">
    <source>
        <dbReference type="EMBL" id="KAG7488955.1"/>
    </source>
</evidence>
<dbReference type="EMBL" id="JAGKHQ010000017">
    <property type="protein sequence ID" value="KAG7488956.1"/>
    <property type="molecule type" value="Genomic_DNA"/>
</dbReference>
<name>A0AAV6QFN2_SOLSE</name>
<evidence type="ECO:0000259" key="2">
    <source>
        <dbReference type="Pfam" id="PF06632"/>
    </source>
</evidence>
<dbReference type="CDD" id="cd22283">
    <property type="entry name" value="HD_XRCC4_N"/>
    <property type="match status" value="1"/>
</dbReference>
<reference evidence="5" key="2">
    <citation type="submission" date="2021-03" db="EMBL/GenBank/DDBJ databases">
        <authorList>
            <person name="Guerrero-Cozar I."/>
            <person name="Gomez-Garrido J."/>
            <person name="Berbel C."/>
            <person name="Martinez-Blanch J.F."/>
            <person name="Alioto T."/>
            <person name="Claros M.G."/>
            <person name="Gagnaire P.A."/>
            <person name="Manchado M."/>
        </authorList>
    </citation>
    <scope>NUCLEOTIDE SEQUENCE</scope>
    <source>
        <strain evidence="5">Sse05_10M</strain>
        <tissue evidence="5">Blood</tissue>
    </source>
</reference>
<dbReference type="GO" id="GO:0010165">
    <property type="term" value="P:response to X-ray"/>
    <property type="evidence" value="ECO:0007669"/>
    <property type="project" value="TreeGrafter"/>
</dbReference>
<dbReference type="GO" id="GO:0006303">
    <property type="term" value="P:double-strand break repair via nonhomologous end joining"/>
    <property type="evidence" value="ECO:0007669"/>
    <property type="project" value="TreeGrafter"/>
</dbReference>
<dbReference type="InterPro" id="IPR053962">
    <property type="entry name" value="XRCC4_CC"/>
</dbReference>
<accession>A0AAV6QFN2</accession>